<evidence type="ECO:0000313" key="1">
    <source>
        <dbReference type="EMBL" id="KAI8006498.1"/>
    </source>
</evidence>
<gene>
    <name evidence="1" type="ORF">LOK49_LG07G00589</name>
</gene>
<evidence type="ECO:0000313" key="2">
    <source>
        <dbReference type="Proteomes" id="UP001060215"/>
    </source>
</evidence>
<comment type="caution">
    <text evidence="1">The sequence shown here is derived from an EMBL/GenBank/DDBJ whole genome shotgun (WGS) entry which is preliminary data.</text>
</comment>
<protein>
    <submittedName>
        <fullName evidence="1">E3 ubiquitin protein ligase RIN2</fullName>
    </submittedName>
</protein>
<dbReference type="Proteomes" id="UP001060215">
    <property type="component" value="Chromosome 7"/>
</dbReference>
<dbReference type="EMBL" id="CM045764">
    <property type="protein sequence ID" value="KAI8006498.1"/>
    <property type="molecule type" value="Genomic_DNA"/>
</dbReference>
<accession>A0ACC0GZ72</accession>
<organism evidence="1 2">
    <name type="scientific">Camellia lanceoleosa</name>
    <dbReference type="NCBI Taxonomy" id="1840588"/>
    <lineage>
        <taxon>Eukaryota</taxon>
        <taxon>Viridiplantae</taxon>
        <taxon>Streptophyta</taxon>
        <taxon>Embryophyta</taxon>
        <taxon>Tracheophyta</taxon>
        <taxon>Spermatophyta</taxon>
        <taxon>Magnoliopsida</taxon>
        <taxon>eudicotyledons</taxon>
        <taxon>Gunneridae</taxon>
        <taxon>Pentapetalae</taxon>
        <taxon>asterids</taxon>
        <taxon>Ericales</taxon>
        <taxon>Theaceae</taxon>
        <taxon>Camellia</taxon>
    </lineage>
</organism>
<proteinExistence type="predicted"/>
<sequence>MGVSYLSISAVCTLLSFVGLQYWTELSLEKLKSDGLVGGHSVESVNARHALQLLFGSQATIALLANFALNVFVLLILGLKGTFLPMIVPPTVFRPVVNMVDYPLFIKDVPSFG</sequence>
<keyword evidence="2" id="KW-1185">Reference proteome</keyword>
<name>A0ACC0GZ72_9ERIC</name>
<reference evidence="1 2" key="1">
    <citation type="journal article" date="2022" name="Plant J.">
        <title>Chromosome-level genome of Camellia lanceoleosa provides a valuable resource for understanding genome evolution and self-incompatibility.</title>
        <authorList>
            <person name="Gong W."/>
            <person name="Xiao S."/>
            <person name="Wang L."/>
            <person name="Liao Z."/>
            <person name="Chang Y."/>
            <person name="Mo W."/>
            <person name="Hu G."/>
            <person name="Li W."/>
            <person name="Zhao G."/>
            <person name="Zhu H."/>
            <person name="Hu X."/>
            <person name="Ji K."/>
            <person name="Xiang X."/>
            <person name="Song Q."/>
            <person name="Yuan D."/>
            <person name="Jin S."/>
            <person name="Zhang L."/>
        </authorList>
    </citation>
    <scope>NUCLEOTIDE SEQUENCE [LARGE SCALE GENOMIC DNA]</scope>
    <source>
        <strain evidence="1">SQ_2022a</strain>
    </source>
</reference>